<reference evidence="1 2" key="1">
    <citation type="journal article" date="2020" name="Genes (Basel)">
        <title>Comparative Genomics of Two New HF1-like Haloviruses.</title>
        <authorList>
            <person name="Dyall-Smith M."/>
            <person name="Tang S.L."/>
            <person name="Russ B."/>
            <person name="Chiang P.W."/>
            <person name="Pfeiffer F."/>
        </authorList>
    </citation>
    <scope>NUCLEOTIDE SEQUENCE [LARGE SCALE GENOMIC DNA]</scope>
</reference>
<evidence type="ECO:0000313" key="2">
    <source>
        <dbReference type="Proteomes" id="UP000501054"/>
    </source>
</evidence>
<dbReference type="EMBL" id="MN901521">
    <property type="protein sequence ID" value="QIR31226.1"/>
    <property type="molecule type" value="Genomic_DNA"/>
</dbReference>
<accession>A0A6G9RY49</accession>
<gene>
    <name evidence="1" type="ORF">HrrSp1_310</name>
</gene>
<organism evidence="1 2">
    <name type="scientific">Halorubrum virus Serpecor1</name>
    <dbReference type="NCBI Taxonomy" id="2721757"/>
    <lineage>
        <taxon>Viruses</taxon>
        <taxon>Duplodnaviria</taxon>
        <taxon>Heunggongvirae</taxon>
        <taxon>Uroviricota</taxon>
        <taxon>Caudoviricetes</taxon>
        <taxon>Thumleimavirales</taxon>
        <taxon>Hafunaviridae</taxon>
        <taxon>Haloferacalesvirus</taxon>
        <taxon>Haloferacalesvirus serpentinense</taxon>
        <taxon>Haloferacalesvirus Serpecor1</taxon>
    </lineage>
</organism>
<protein>
    <submittedName>
        <fullName evidence="1">Putative CxxC motif protein</fullName>
    </submittedName>
</protein>
<dbReference type="Proteomes" id="UP000501054">
    <property type="component" value="Segment"/>
</dbReference>
<sequence length="66" mass="7426">MDFNLPHNCTKCGKEFNYLNPESNDDYYVVQKRSARYRGATASVVYCKGCAPFGNTKIPSQLGLDE</sequence>
<keyword evidence="2" id="KW-1185">Reference proteome</keyword>
<evidence type="ECO:0000313" key="1">
    <source>
        <dbReference type="EMBL" id="QIR31226.1"/>
    </source>
</evidence>
<name>A0A6G9RY49_9CAUD</name>
<proteinExistence type="predicted"/>